<dbReference type="AlphaFoldDB" id="A0A1J6IHK3"/>
<dbReference type="Gramene" id="OIS97206">
    <property type="protein sequence ID" value="OIS97206"/>
    <property type="gene ID" value="A4A49_21171"/>
</dbReference>
<reference evidence="1" key="1">
    <citation type="submission" date="2016-11" db="EMBL/GenBank/DDBJ databases">
        <title>The genome of Nicotiana attenuata.</title>
        <authorList>
            <person name="Xu S."/>
            <person name="Brockmoeller T."/>
            <person name="Gaquerel E."/>
            <person name="Navarro A."/>
            <person name="Kuhl H."/>
            <person name="Gase K."/>
            <person name="Ling Z."/>
            <person name="Zhou W."/>
            <person name="Kreitzer C."/>
            <person name="Stanke M."/>
            <person name="Tang H."/>
            <person name="Lyons E."/>
            <person name="Pandey P."/>
            <person name="Pandey S.P."/>
            <person name="Timmermann B."/>
            <person name="Baldwin I.T."/>
        </authorList>
    </citation>
    <scope>NUCLEOTIDE SEQUENCE [LARGE SCALE GENOMIC DNA]</scope>
    <source>
        <strain evidence="1">UT</strain>
    </source>
</reference>
<organism evidence="1 2">
    <name type="scientific">Nicotiana attenuata</name>
    <name type="common">Coyote tobacco</name>
    <dbReference type="NCBI Taxonomy" id="49451"/>
    <lineage>
        <taxon>Eukaryota</taxon>
        <taxon>Viridiplantae</taxon>
        <taxon>Streptophyta</taxon>
        <taxon>Embryophyta</taxon>
        <taxon>Tracheophyta</taxon>
        <taxon>Spermatophyta</taxon>
        <taxon>Magnoliopsida</taxon>
        <taxon>eudicotyledons</taxon>
        <taxon>Gunneridae</taxon>
        <taxon>Pentapetalae</taxon>
        <taxon>asterids</taxon>
        <taxon>lamiids</taxon>
        <taxon>Solanales</taxon>
        <taxon>Solanaceae</taxon>
        <taxon>Nicotianoideae</taxon>
        <taxon>Nicotianeae</taxon>
        <taxon>Nicotiana</taxon>
    </lineage>
</organism>
<evidence type="ECO:0000313" key="1">
    <source>
        <dbReference type="EMBL" id="OIS97206.1"/>
    </source>
</evidence>
<accession>A0A1J6IHK3</accession>
<proteinExistence type="predicted"/>
<sequence length="86" mass="10202">MRYYSEMWEYGGCRSFLKLEFSGFPLYSQLENKNNAALDGKFLKVLPPICWPVISLELFTKLNGNLFYYPPSKLIPFVRLVRNWLE</sequence>
<name>A0A1J6IHK3_NICAT</name>
<dbReference type="Proteomes" id="UP000187609">
    <property type="component" value="Unassembled WGS sequence"/>
</dbReference>
<keyword evidence="2" id="KW-1185">Reference proteome</keyword>
<evidence type="ECO:0000313" key="2">
    <source>
        <dbReference type="Proteomes" id="UP000187609"/>
    </source>
</evidence>
<comment type="caution">
    <text evidence="1">The sequence shown here is derived from an EMBL/GenBank/DDBJ whole genome shotgun (WGS) entry which is preliminary data.</text>
</comment>
<protein>
    <submittedName>
        <fullName evidence="1">Uncharacterized protein</fullName>
    </submittedName>
</protein>
<dbReference type="EMBL" id="MJEQ01037193">
    <property type="protein sequence ID" value="OIS97206.1"/>
    <property type="molecule type" value="Genomic_DNA"/>
</dbReference>
<gene>
    <name evidence="1" type="ORF">A4A49_21171</name>
</gene>